<reference evidence="6" key="1">
    <citation type="submission" date="2023-04" db="EMBL/GenBank/DDBJ databases">
        <title>Ambrosiozyma monospora NBRC 1965.</title>
        <authorList>
            <person name="Ichikawa N."/>
            <person name="Sato H."/>
            <person name="Tonouchi N."/>
        </authorList>
    </citation>
    <scope>NUCLEOTIDE SEQUENCE</scope>
    <source>
        <strain evidence="6">NBRC 1965</strain>
    </source>
</reference>
<feature type="region of interest" description="Disordered" evidence="5">
    <location>
        <begin position="1"/>
        <end position="22"/>
    </location>
</feature>
<dbReference type="Proteomes" id="UP001165063">
    <property type="component" value="Unassembled WGS sequence"/>
</dbReference>
<dbReference type="GO" id="GO:0045944">
    <property type="term" value="P:positive regulation of transcription by RNA polymerase II"/>
    <property type="evidence" value="ECO:0007669"/>
    <property type="project" value="TreeGrafter"/>
</dbReference>
<keyword evidence="1" id="KW-0805">Transcription regulation</keyword>
<dbReference type="CDD" id="cd12148">
    <property type="entry name" value="fungal_TF_MHR"/>
    <property type="match status" value="1"/>
</dbReference>
<dbReference type="GO" id="GO:0000978">
    <property type="term" value="F:RNA polymerase II cis-regulatory region sequence-specific DNA binding"/>
    <property type="evidence" value="ECO:0007669"/>
    <property type="project" value="TreeGrafter"/>
</dbReference>
<evidence type="ECO:0000256" key="4">
    <source>
        <dbReference type="ARBA" id="ARBA00023242"/>
    </source>
</evidence>
<sequence>MEDRKELQQERHHTNWSPNTKITTPNQRDILKTNNLMLLTNHTHKFPFVNNQYNSGNLNDKLSELNKSKSGVAESENELKQHSTPSNETISLITRITDNKIANYIFFKNTRFMVLGSFQRAVLWLKDPIMSKIPELFNLVKVKADGKDKNSKINVRRKDKQVTQVLKTHIERKKLGRDTKSNPIPNTEQVNVLDLDNLAVLLLQYLPVEEAIPIHIQRFFDVIYPFFPIFDEKDFRAKVAKILSYENGKPVVHFKDEKARFLTIACLLLVCRISYVCICLCDKTSALTEKNIPLLSLSVDGKLTKVVNVVLHRFNYLRKSSVDVLQLLMLLRFYQTIAPEDSDGSSGEDGLVINDLVMTNGELVGLNFEFSSLNFYQSAAFFKTEDEKDRYTNFWCKLWYCLRDMDLDYAVNFGRGPNSARYETNHGPAYCTLTNNNVHDIAIERFSVHRINRNKPISDALIDLLSCVHSVKVLPKINEVDLKLGTLENMKRDLCTSNANKTTLQLTDDLCILLNMNCVESCINYYILLKLESLGTLESYMNRFNILLHLTVESYTFVFDAALKSVNELSSYALFLIHRVILTSLKFFHFTMYFTARMMLIKQHAATPRHTILTDIIEKLIVILQNVTKLHGFCADKYYTSLRIYEGDPVKWVN</sequence>
<evidence type="ECO:0000313" key="6">
    <source>
        <dbReference type="EMBL" id="GMG40341.1"/>
    </source>
</evidence>
<organism evidence="6 7">
    <name type="scientific">Ambrosiozyma monospora</name>
    <name type="common">Yeast</name>
    <name type="synonym">Endomycopsis monosporus</name>
    <dbReference type="NCBI Taxonomy" id="43982"/>
    <lineage>
        <taxon>Eukaryota</taxon>
        <taxon>Fungi</taxon>
        <taxon>Dikarya</taxon>
        <taxon>Ascomycota</taxon>
        <taxon>Saccharomycotina</taxon>
        <taxon>Pichiomycetes</taxon>
        <taxon>Pichiales</taxon>
        <taxon>Pichiaceae</taxon>
        <taxon>Ambrosiozyma</taxon>
    </lineage>
</organism>
<accession>A0A9W7DM44</accession>
<keyword evidence="7" id="KW-1185">Reference proteome</keyword>
<feature type="compositionally biased region" description="Basic and acidic residues" evidence="5">
    <location>
        <begin position="1"/>
        <end position="13"/>
    </location>
</feature>
<evidence type="ECO:0000256" key="5">
    <source>
        <dbReference type="SAM" id="MobiDB-lite"/>
    </source>
</evidence>
<evidence type="ECO:0000256" key="3">
    <source>
        <dbReference type="ARBA" id="ARBA00023163"/>
    </source>
</evidence>
<evidence type="ECO:0000256" key="2">
    <source>
        <dbReference type="ARBA" id="ARBA00023125"/>
    </source>
</evidence>
<evidence type="ECO:0000313" key="7">
    <source>
        <dbReference type="Proteomes" id="UP001165063"/>
    </source>
</evidence>
<gene>
    <name evidence="6" type="ORF">Amon01_000610900</name>
</gene>
<name>A0A9W7DM44_AMBMO</name>
<dbReference type="EMBL" id="BSXU01003693">
    <property type="protein sequence ID" value="GMG40341.1"/>
    <property type="molecule type" value="Genomic_DNA"/>
</dbReference>
<dbReference type="AlphaFoldDB" id="A0A9W7DM44"/>
<dbReference type="OrthoDB" id="2943660at2759"/>
<evidence type="ECO:0000256" key="1">
    <source>
        <dbReference type="ARBA" id="ARBA00023015"/>
    </source>
</evidence>
<dbReference type="PANTHER" id="PTHR31069:SF33">
    <property type="entry name" value="OLEATE ACTIVATED TRANSCRIPTION FACTOR 3"/>
    <property type="match status" value="1"/>
</dbReference>
<keyword evidence="4" id="KW-0539">Nucleus</keyword>
<keyword evidence="2" id="KW-0238">DNA-binding</keyword>
<dbReference type="PANTHER" id="PTHR31069">
    <property type="entry name" value="OLEATE-ACTIVATED TRANSCRIPTION FACTOR 1-RELATED"/>
    <property type="match status" value="1"/>
</dbReference>
<keyword evidence="3" id="KW-0804">Transcription</keyword>
<dbReference type="GO" id="GO:0005634">
    <property type="term" value="C:nucleus"/>
    <property type="evidence" value="ECO:0007669"/>
    <property type="project" value="TreeGrafter"/>
</dbReference>
<protein>
    <submittedName>
        <fullName evidence="6">Unnamed protein product</fullName>
    </submittedName>
</protein>
<dbReference type="InterPro" id="IPR050675">
    <property type="entry name" value="OAF3"/>
</dbReference>
<comment type="caution">
    <text evidence="6">The sequence shown here is derived from an EMBL/GenBank/DDBJ whole genome shotgun (WGS) entry which is preliminary data.</text>
</comment>
<dbReference type="GO" id="GO:0000981">
    <property type="term" value="F:DNA-binding transcription factor activity, RNA polymerase II-specific"/>
    <property type="evidence" value="ECO:0007669"/>
    <property type="project" value="TreeGrafter"/>
</dbReference>
<proteinExistence type="predicted"/>